<feature type="transmembrane region" description="Helical" evidence="4">
    <location>
        <begin position="283"/>
        <end position="305"/>
    </location>
</feature>
<reference evidence="5" key="1">
    <citation type="submission" date="2023-02" db="EMBL/GenBank/DDBJ databases">
        <title>Nocardiopsis ansamitocini NBRC 112285.</title>
        <authorList>
            <person name="Ichikawa N."/>
            <person name="Sato H."/>
            <person name="Tonouchi N."/>
        </authorList>
    </citation>
    <scope>NUCLEOTIDE SEQUENCE</scope>
    <source>
        <strain evidence="5">NBRC 112285</strain>
    </source>
</reference>
<gene>
    <name evidence="5" type="ORF">Nans01_37050</name>
</gene>
<protein>
    <recommendedName>
        <fullName evidence="7">Phosphatidylglycerophosphate synthase</fullName>
    </recommendedName>
</protein>
<dbReference type="GO" id="GO:0016780">
    <property type="term" value="F:phosphotransferase activity, for other substituted phosphate groups"/>
    <property type="evidence" value="ECO:0007669"/>
    <property type="project" value="InterPro"/>
</dbReference>
<proteinExistence type="inferred from homology"/>
<dbReference type="AlphaFoldDB" id="A0A9W6UJY6"/>
<evidence type="ECO:0000256" key="1">
    <source>
        <dbReference type="ARBA" id="ARBA00022679"/>
    </source>
</evidence>
<keyword evidence="4" id="KW-0812">Transmembrane</keyword>
<evidence type="ECO:0000256" key="3">
    <source>
        <dbReference type="SAM" id="MobiDB-lite"/>
    </source>
</evidence>
<evidence type="ECO:0000313" key="6">
    <source>
        <dbReference type="Proteomes" id="UP001165092"/>
    </source>
</evidence>
<keyword evidence="4" id="KW-0472">Membrane</keyword>
<evidence type="ECO:0000256" key="4">
    <source>
        <dbReference type="SAM" id="Phobius"/>
    </source>
</evidence>
<dbReference type="PROSITE" id="PS00379">
    <property type="entry name" value="CDP_ALCOHOL_P_TRANSF"/>
    <property type="match status" value="1"/>
</dbReference>
<feature type="transmembrane region" description="Helical" evidence="4">
    <location>
        <begin position="48"/>
        <end position="66"/>
    </location>
</feature>
<dbReference type="EMBL" id="BSQG01000006">
    <property type="protein sequence ID" value="GLU49354.1"/>
    <property type="molecule type" value="Genomic_DNA"/>
</dbReference>
<dbReference type="Pfam" id="PF01066">
    <property type="entry name" value="CDP-OH_P_transf"/>
    <property type="match status" value="1"/>
</dbReference>
<feature type="transmembrane region" description="Helical" evidence="4">
    <location>
        <begin position="133"/>
        <end position="150"/>
    </location>
</feature>
<dbReference type="GO" id="GO:0008654">
    <property type="term" value="P:phospholipid biosynthetic process"/>
    <property type="evidence" value="ECO:0007669"/>
    <property type="project" value="InterPro"/>
</dbReference>
<sequence>MQRFTINDVREQTYKARDAWWTVFLVDPVAARLTLVTANRTSITPNQITMGAMVLGMGAAVCFATGQPQWLIAGAVLFHLSFILDCMDGKIARLKGTGSVFGTWLDFVFDQIRVLACAVGLMGGQYAATGNPVFIWFAVGIVFTDMFRYLNGSQMAKVRKAMQKRLTAALRDAEEHTAAGDAELQHLQEKVAKSEPVAAAGEEEPAPAQEPEVIVPSHSARAREIRATKLQQRFNSHFPWYLRFRNQLLASRVRTHLFSGIEFQMSVAIIAPVVGAFSATGMLVVIAAAAALMLAFELLLIYKLWLSTRAFTKTLAEIEELGAANTPPEEQGTTLVLSEQKG</sequence>
<feature type="compositionally biased region" description="Polar residues" evidence="3">
    <location>
        <begin position="331"/>
        <end position="342"/>
    </location>
</feature>
<dbReference type="Gene3D" id="1.20.120.1760">
    <property type="match status" value="1"/>
</dbReference>
<dbReference type="InterPro" id="IPR043130">
    <property type="entry name" value="CDP-OH_PTrfase_TM_dom"/>
</dbReference>
<feature type="region of interest" description="Disordered" evidence="3">
    <location>
        <begin position="323"/>
        <end position="342"/>
    </location>
</feature>
<organism evidence="5 6">
    <name type="scientific">Nocardiopsis ansamitocini</name>
    <dbReference type="NCBI Taxonomy" id="1670832"/>
    <lineage>
        <taxon>Bacteria</taxon>
        <taxon>Bacillati</taxon>
        <taxon>Actinomycetota</taxon>
        <taxon>Actinomycetes</taxon>
        <taxon>Streptosporangiales</taxon>
        <taxon>Nocardiopsidaceae</taxon>
        <taxon>Nocardiopsis</taxon>
    </lineage>
</organism>
<comment type="caution">
    <text evidence="5">The sequence shown here is derived from an EMBL/GenBank/DDBJ whole genome shotgun (WGS) entry which is preliminary data.</text>
</comment>
<dbReference type="InterPro" id="IPR000462">
    <property type="entry name" value="CDP-OH_P_trans"/>
</dbReference>
<keyword evidence="1 2" id="KW-0808">Transferase</keyword>
<accession>A0A9W6UJY6</accession>
<name>A0A9W6UJY6_9ACTN</name>
<evidence type="ECO:0000256" key="2">
    <source>
        <dbReference type="RuleBase" id="RU003750"/>
    </source>
</evidence>
<keyword evidence="6" id="KW-1185">Reference proteome</keyword>
<evidence type="ECO:0008006" key="7">
    <source>
        <dbReference type="Google" id="ProtNLM"/>
    </source>
</evidence>
<dbReference type="GO" id="GO:0016020">
    <property type="term" value="C:membrane"/>
    <property type="evidence" value="ECO:0007669"/>
    <property type="project" value="InterPro"/>
</dbReference>
<dbReference type="Proteomes" id="UP001165092">
    <property type="component" value="Unassembled WGS sequence"/>
</dbReference>
<keyword evidence="4" id="KW-1133">Transmembrane helix</keyword>
<evidence type="ECO:0000313" key="5">
    <source>
        <dbReference type="EMBL" id="GLU49354.1"/>
    </source>
</evidence>
<comment type="similarity">
    <text evidence="2">Belongs to the CDP-alcohol phosphatidyltransferase class-I family.</text>
</comment>
<dbReference type="InterPro" id="IPR048254">
    <property type="entry name" value="CDP_ALCOHOL_P_TRANSF_CS"/>
</dbReference>
<feature type="transmembrane region" description="Helical" evidence="4">
    <location>
        <begin position="257"/>
        <end position="277"/>
    </location>
</feature>